<proteinExistence type="predicted"/>
<accession>A0AAV0V915</accession>
<keyword evidence="2" id="KW-1185">Reference proteome</keyword>
<dbReference type="AlphaFoldDB" id="A0AAV0V915"/>
<evidence type="ECO:0000313" key="1">
    <source>
        <dbReference type="EMBL" id="CAI5745681.1"/>
    </source>
</evidence>
<name>A0AAV0V915_9STRA</name>
<comment type="caution">
    <text evidence="1">The sequence shown here is derived from an EMBL/GenBank/DDBJ whole genome shotgun (WGS) entry which is preliminary data.</text>
</comment>
<dbReference type="Proteomes" id="UP001162029">
    <property type="component" value="Unassembled WGS sequence"/>
</dbReference>
<gene>
    <name evidence="1" type="ORF">PDE001_LOCUS10732</name>
</gene>
<reference evidence="1" key="1">
    <citation type="submission" date="2022-12" db="EMBL/GenBank/DDBJ databases">
        <authorList>
            <person name="Webb A."/>
        </authorList>
    </citation>
    <scope>NUCLEOTIDE SEQUENCE</scope>
    <source>
        <strain evidence="1">Pd1</strain>
    </source>
</reference>
<dbReference type="EMBL" id="CANTFM010002306">
    <property type="protein sequence ID" value="CAI5745681.1"/>
    <property type="molecule type" value="Genomic_DNA"/>
</dbReference>
<evidence type="ECO:0000313" key="2">
    <source>
        <dbReference type="Proteomes" id="UP001162029"/>
    </source>
</evidence>
<protein>
    <submittedName>
        <fullName evidence="1">Uncharacterized protein</fullName>
    </submittedName>
</protein>
<sequence>MLLQRLVAGSVFSRVKQEKPKDKVETAPEPEKDFMGCSEEIGTHMAGYCIVRNRTSSDLYKLMVTSCNSLPTEYFFTCDMARDFFRVWILLDRI</sequence>
<organism evidence="1 2">
    <name type="scientific">Peronospora destructor</name>
    <dbReference type="NCBI Taxonomy" id="86335"/>
    <lineage>
        <taxon>Eukaryota</taxon>
        <taxon>Sar</taxon>
        <taxon>Stramenopiles</taxon>
        <taxon>Oomycota</taxon>
        <taxon>Peronosporomycetes</taxon>
        <taxon>Peronosporales</taxon>
        <taxon>Peronosporaceae</taxon>
        <taxon>Peronospora</taxon>
    </lineage>
</organism>